<evidence type="ECO:0000256" key="6">
    <source>
        <dbReference type="ARBA" id="ARBA00022741"/>
    </source>
</evidence>
<feature type="compositionally biased region" description="Low complexity" evidence="11">
    <location>
        <begin position="97"/>
        <end position="113"/>
    </location>
</feature>
<dbReference type="FunFam" id="1.10.510.10:FF:000024">
    <property type="entry name" value="Probable serine/threonine-protein kinase cot-1"/>
    <property type="match status" value="1"/>
</dbReference>
<dbReference type="GO" id="GO:0007010">
    <property type="term" value="P:cytoskeleton organization"/>
    <property type="evidence" value="ECO:0007669"/>
    <property type="project" value="UniProtKB-ARBA"/>
</dbReference>
<organism evidence="13 14">
    <name type="scientific">Ambrosiozyma monospora</name>
    <name type="common">Yeast</name>
    <name type="synonym">Endomycopsis monosporus</name>
    <dbReference type="NCBI Taxonomy" id="43982"/>
    <lineage>
        <taxon>Eukaryota</taxon>
        <taxon>Fungi</taxon>
        <taxon>Dikarya</taxon>
        <taxon>Ascomycota</taxon>
        <taxon>Saccharomycotina</taxon>
        <taxon>Pichiomycetes</taxon>
        <taxon>Pichiales</taxon>
        <taxon>Pichiaceae</taxon>
        <taxon>Ambrosiozyma</taxon>
    </lineage>
</organism>
<dbReference type="PANTHER" id="PTHR45637">
    <property type="entry name" value="FLIPPASE KINASE 1-RELATED"/>
    <property type="match status" value="1"/>
</dbReference>
<keyword evidence="4" id="KW-0597">Phosphoprotein</keyword>
<dbReference type="OrthoDB" id="432483at2759"/>
<comment type="catalytic activity">
    <reaction evidence="10">
        <text>L-seryl-[protein] + ATP = O-phospho-L-seryl-[protein] + ADP + H(+)</text>
        <dbReference type="Rhea" id="RHEA:17989"/>
        <dbReference type="Rhea" id="RHEA-COMP:9863"/>
        <dbReference type="Rhea" id="RHEA-COMP:11604"/>
        <dbReference type="ChEBI" id="CHEBI:15378"/>
        <dbReference type="ChEBI" id="CHEBI:29999"/>
        <dbReference type="ChEBI" id="CHEBI:30616"/>
        <dbReference type="ChEBI" id="CHEBI:83421"/>
        <dbReference type="ChEBI" id="CHEBI:456216"/>
        <dbReference type="EC" id="2.7.11.1"/>
    </reaction>
</comment>
<keyword evidence="3" id="KW-0723">Serine/threonine-protein kinase</keyword>
<protein>
    <recommendedName>
        <fullName evidence="2">non-specific serine/threonine protein kinase</fullName>
        <ecNumber evidence="2">2.7.11.1</ecNumber>
    </recommendedName>
</protein>
<feature type="region of interest" description="Disordered" evidence="11">
    <location>
        <begin position="259"/>
        <end position="342"/>
    </location>
</feature>
<feature type="compositionally biased region" description="Polar residues" evidence="11">
    <location>
        <begin position="260"/>
        <end position="270"/>
    </location>
</feature>
<reference evidence="13" key="1">
    <citation type="submission" date="2023-04" db="EMBL/GenBank/DDBJ databases">
        <title>Ambrosiozyma monospora NBRC 1965.</title>
        <authorList>
            <person name="Ichikawa N."/>
            <person name="Sato H."/>
            <person name="Tonouchi N."/>
        </authorList>
    </citation>
    <scope>NUCLEOTIDE SEQUENCE</scope>
    <source>
        <strain evidence="13">NBRC 1965</strain>
    </source>
</reference>
<feature type="compositionally biased region" description="Polar residues" evidence="11">
    <location>
        <begin position="1"/>
        <end position="13"/>
    </location>
</feature>
<evidence type="ECO:0000256" key="4">
    <source>
        <dbReference type="ARBA" id="ARBA00022553"/>
    </source>
</evidence>
<evidence type="ECO:0000256" key="9">
    <source>
        <dbReference type="ARBA" id="ARBA00047899"/>
    </source>
</evidence>
<feature type="domain" description="Protein kinase" evidence="12">
    <location>
        <begin position="534"/>
        <end position="783"/>
    </location>
</feature>
<feature type="compositionally biased region" description="Low complexity" evidence="11">
    <location>
        <begin position="170"/>
        <end position="199"/>
    </location>
</feature>
<gene>
    <name evidence="13" type="ORF">Amon01_000722300</name>
</gene>
<dbReference type="AlphaFoldDB" id="A0A9W7DJH9"/>
<dbReference type="Proteomes" id="UP001165063">
    <property type="component" value="Unassembled WGS sequence"/>
</dbReference>
<evidence type="ECO:0000256" key="3">
    <source>
        <dbReference type="ARBA" id="ARBA00022527"/>
    </source>
</evidence>
<evidence type="ECO:0000256" key="7">
    <source>
        <dbReference type="ARBA" id="ARBA00022777"/>
    </source>
</evidence>
<feature type="region of interest" description="Disordered" evidence="11">
    <location>
        <begin position="1"/>
        <end position="131"/>
    </location>
</feature>
<dbReference type="FunFam" id="3.30.200.20:FF:001236">
    <property type="entry name" value="AGC/RSK protein kinase"/>
    <property type="match status" value="1"/>
</dbReference>
<dbReference type="PROSITE" id="PS00108">
    <property type="entry name" value="PROTEIN_KINASE_ST"/>
    <property type="match status" value="1"/>
</dbReference>
<keyword evidence="14" id="KW-1185">Reference proteome</keyword>
<dbReference type="Gene3D" id="1.10.510.10">
    <property type="entry name" value="Transferase(Phosphotransferase) domain 1"/>
    <property type="match status" value="1"/>
</dbReference>
<keyword evidence="6" id="KW-0547">Nucleotide-binding</keyword>
<proteinExistence type="inferred from homology"/>
<evidence type="ECO:0000256" key="8">
    <source>
        <dbReference type="ARBA" id="ARBA00022840"/>
    </source>
</evidence>
<comment type="catalytic activity">
    <reaction evidence="9">
        <text>L-threonyl-[protein] + ATP = O-phospho-L-threonyl-[protein] + ADP + H(+)</text>
        <dbReference type="Rhea" id="RHEA:46608"/>
        <dbReference type="Rhea" id="RHEA-COMP:11060"/>
        <dbReference type="Rhea" id="RHEA-COMP:11605"/>
        <dbReference type="ChEBI" id="CHEBI:15378"/>
        <dbReference type="ChEBI" id="CHEBI:30013"/>
        <dbReference type="ChEBI" id="CHEBI:30616"/>
        <dbReference type="ChEBI" id="CHEBI:61977"/>
        <dbReference type="ChEBI" id="CHEBI:456216"/>
        <dbReference type="EC" id="2.7.11.1"/>
    </reaction>
</comment>
<comment type="similarity">
    <text evidence="1">Belongs to the protein kinase superfamily. AGC Ser/Thr protein kinase family.</text>
</comment>
<sequence>MVSHTRTPSNSNLSFSNIPSTSLSSSNNTKSTSTTNGSTITTTATPPDSPTVFPTVDSSSHLGIPPPAPDFKSKSGRSRSNSRKLSISRLFSFGSESNNNNNNNNNSNLNNSNAGTNLKSSLTPQTESVSTPRIEEIEEGHMLELDSQLQTPPETNESVSSDYFNQRSKANNTSTYSNNSANNNNNVNANNSNGNTVNTHLGVEQDDPDKTKKLTKIKNLFKFSSTNSEIDEPLSQLPVPSQQHHEDSAELDRILEPLTRQPNQNSSRQVQALKAQPSKEDQKEPPNSSNSLMKKFRRMRAPSSPSTHSFPLSGHNTTSHSNSATTPNSNNNSNNNSVNGSHSGILKPTILLDPFSAEGDLSQEQLNPLEDYNVKLKHDYSMNNSTVTLPHANSYEDSPEPQPLNKFVIPESSNQLQPPPAFPQSQEAINSHSSKTSSIQKRLRRVASAPLGLKQLTDNHNNLNNSNNTHNTSDSGSTKPQSQPTADGMKKAELNRHIGEISVHRDHSKSIGSQRSYSSNSVRVGSVEVAPQSFEKLKLLGKGDVGKVYLVREKKTKKLFAMKILNKSEMIERNKIKRALAEQEILATANHPFIVTLYHSFQSEEHLYLCMEYCMGGEFFRALQTRRMKCISENDARFYASEVTAALEYLHLMGFIYRDLKPENILLHQSGHIMLSDFDLSKQTDHIKKPELISSHKSSSNMPQLDTNACINGFRTNSFVGTEEYIAPEVIWGKGHTSAVDWWTLGIFIYEMLFGTTPFKGSTRNQTFSNILKTEVPRPVHLM</sequence>
<accession>A0A9W7DJH9</accession>
<comment type="caution">
    <text evidence="13">The sequence shown here is derived from an EMBL/GenBank/DDBJ whole genome shotgun (WGS) entry which is preliminary data.</text>
</comment>
<dbReference type="InterPro" id="IPR000719">
    <property type="entry name" value="Prot_kinase_dom"/>
</dbReference>
<feature type="compositionally biased region" description="Polar residues" evidence="11">
    <location>
        <begin position="114"/>
        <end position="131"/>
    </location>
</feature>
<evidence type="ECO:0000313" key="14">
    <source>
        <dbReference type="Proteomes" id="UP001165063"/>
    </source>
</evidence>
<evidence type="ECO:0000313" key="13">
    <source>
        <dbReference type="EMBL" id="GMG51252.1"/>
    </source>
</evidence>
<dbReference type="SMART" id="SM00220">
    <property type="entry name" value="S_TKc"/>
    <property type="match status" value="1"/>
</dbReference>
<name>A0A9W7DJH9_AMBMO</name>
<evidence type="ECO:0000259" key="12">
    <source>
        <dbReference type="PROSITE" id="PS50011"/>
    </source>
</evidence>
<keyword evidence="5" id="KW-0808">Transferase</keyword>
<dbReference type="GO" id="GO:0004674">
    <property type="term" value="F:protein serine/threonine kinase activity"/>
    <property type="evidence" value="ECO:0007669"/>
    <property type="project" value="UniProtKB-KW"/>
</dbReference>
<dbReference type="SUPFAM" id="SSF56112">
    <property type="entry name" value="Protein kinase-like (PK-like)"/>
    <property type="match status" value="1"/>
</dbReference>
<dbReference type="GO" id="GO:0005524">
    <property type="term" value="F:ATP binding"/>
    <property type="evidence" value="ECO:0007669"/>
    <property type="project" value="UniProtKB-KW"/>
</dbReference>
<dbReference type="EMBL" id="BSXU01005187">
    <property type="protein sequence ID" value="GMG51252.1"/>
    <property type="molecule type" value="Genomic_DNA"/>
</dbReference>
<evidence type="ECO:0000256" key="5">
    <source>
        <dbReference type="ARBA" id="ARBA00022679"/>
    </source>
</evidence>
<dbReference type="PROSITE" id="PS50011">
    <property type="entry name" value="PROTEIN_KINASE_DOM"/>
    <property type="match status" value="1"/>
</dbReference>
<feature type="compositionally biased region" description="Polar residues" evidence="11">
    <location>
        <begin position="423"/>
        <end position="440"/>
    </location>
</feature>
<dbReference type="EC" id="2.7.11.1" evidence="2"/>
<keyword evidence="8" id="KW-0067">ATP-binding</keyword>
<keyword evidence="7" id="KW-0418">Kinase</keyword>
<dbReference type="InterPro" id="IPR011009">
    <property type="entry name" value="Kinase-like_dom_sf"/>
</dbReference>
<feature type="compositionally biased region" description="Low complexity" evidence="11">
    <location>
        <begin position="456"/>
        <end position="475"/>
    </location>
</feature>
<dbReference type="Gene3D" id="3.30.200.20">
    <property type="entry name" value="Phosphorylase Kinase, domain 1"/>
    <property type="match status" value="1"/>
</dbReference>
<evidence type="ECO:0000256" key="11">
    <source>
        <dbReference type="SAM" id="MobiDB-lite"/>
    </source>
</evidence>
<feature type="region of interest" description="Disordered" evidence="11">
    <location>
        <begin position="385"/>
        <end position="442"/>
    </location>
</feature>
<evidence type="ECO:0000256" key="10">
    <source>
        <dbReference type="ARBA" id="ARBA00048679"/>
    </source>
</evidence>
<evidence type="ECO:0000256" key="1">
    <source>
        <dbReference type="ARBA" id="ARBA00009903"/>
    </source>
</evidence>
<evidence type="ECO:0000256" key="2">
    <source>
        <dbReference type="ARBA" id="ARBA00012513"/>
    </source>
</evidence>
<feature type="compositionally biased region" description="Low complexity" evidence="11">
    <location>
        <begin position="313"/>
        <end position="342"/>
    </location>
</feature>
<dbReference type="Pfam" id="PF00069">
    <property type="entry name" value="Pkinase"/>
    <property type="match status" value="1"/>
</dbReference>
<dbReference type="CDD" id="cd05574">
    <property type="entry name" value="STKc_phototropin_like"/>
    <property type="match status" value="1"/>
</dbReference>
<feature type="region of interest" description="Disordered" evidence="11">
    <location>
        <begin position="230"/>
        <end position="249"/>
    </location>
</feature>
<dbReference type="InterPro" id="IPR008271">
    <property type="entry name" value="Ser/Thr_kinase_AS"/>
</dbReference>
<feature type="compositionally biased region" description="Polar residues" evidence="11">
    <location>
        <begin position="476"/>
        <end position="485"/>
    </location>
</feature>
<feature type="region of interest" description="Disordered" evidence="11">
    <location>
        <begin position="168"/>
        <end position="210"/>
    </location>
</feature>
<feature type="compositionally biased region" description="Low complexity" evidence="11">
    <location>
        <begin position="14"/>
        <end position="46"/>
    </location>
</feature>
<feature type="region of interest" description="Disordered" evidence="11">
    <location>
        <begin position="454"/>
        <end position="489"/>
    </location>
</feature>